<evidence type="ECO:0000259" key="1">
    <source>
        <dbReference type="Pfam" id="PF04218"/>
    </source>
</evidence>
<keyword evidence="3" id="KW-1185">Reference proteome</keyword>
<evidence type="ECO:0000313" key="3">
    <source>
        <dbReference type="Proteomes" id="UP000789375"/>
    </source>
</evidence>
<dbReference type="EMBL" id="CAJVPP010012941">
    <property type="protein sequence ID" value="CAG8719309.1"/>
    <property type="molecule type" value="Genomic_DNA"/>
</dbReference>
<accession>A0A9N9I4P1</accession>
<sequence length="75" mass="8662">MSKRKRVNLSALQKREICEIKEKNPNINNVELSGQYNVGKSTITDILKEKERWFSITIEEQGNIKNFVIPNGSLK</sequence>
<comment type="caution">
    <text evidence="2">The sequence shown here is derived from an EMBL/GenBank/DDBJ whole genome shotgun (WGS) entry which is preliminary data.</text>
</comment>
<feature type="domain" description="HTH psq-type" evidence="1">
    <location>
        <begin position="3"/>
        <end position="51"/>
    </location>
</feature>
<dbReference type="AlphaFoldDB" id="A0A9N9I4P1"/>
<proteinExistence type="predicted"/>
<feature type="non-terminal residue" evidence="2">
    <location>
        <position position="75"/>
    </location>
</feature>
<dbReference type="Proteomes" id="UP000789375">
    <property type="component" value="Unassembled WGS sequence"/>
</dbReference>
<dbReference type="GO" id="GO:0003677">
    <property type="term" value="F:DNA binding"/>
    <property type="evidence" value="ECO:0007669"/>
    <property type="project" value="InterPro"/>
</dbReference>
<name>A0A9N9I4P1_FUNMO</name>
<dbReference type="InterPro" id="IPR009057">
    <property type="entry name" value="Homeodomain-like_sf"/>
</dbReference>
<dbReference type="Pfam" id="PF04218">
    <property type="entry name" value="CENP-B_N"/>
    <property type="match status" value="1"/>
</dbReference>
<organism evidence="2 3">
    <name type="scientific">Funneliformis mosseae</name>
    <name type="common">Endomycorrhizal fungus</name>
    <name type="synonym">Glomus mosseae</name>
    <dbReference type="NCBI Taxonomy" id="27381"/>
    <lineage>
        <taxon>Eukaryota</taxon>
        <taxon>Fungi</taxon>
        <taxon>Fungi incertae sedis</taxon>
        <taxon>Mucoromycota</taxon>
        <taxon>Glomeromycotina</taxon>
        <taxon>Glomeromycetes</taxon>
        <taxon>Glomerales</taxon>
        <taxon>Glomeraceae</taxon>
        <taxon>Funneliformis</taxon>
    </lineage>
</organism>
<reference evidence="2" key="1">
    <citation type="submission" date="2021-06" db="EMBL/GenBank/DDBJ databases">
        <authorList>
            <person name="Kallberg Y."/>
            <person name="Tangrot J."/>
            <person name="Rosling A."/>
        </authorList>
    </citation>
    <scope>NUCLEOTIDE SEQUENCE</scope>
    <source>
        <strain evidence="2">87-6 pot B 2015</strain>
    </source>
</reference>
<gene>
    <name evidence="2" type="ORF">FMOSSE_LOCUS14872</name>
</gene>
<dbReference type="Gene3D" id="1.10.10.60">
    <property type="entry name" value="Homeodomain-like"/>
    <property type="match status" value="1"/>
</dbReference>
<dbReference type="InterPro" id="IPR007889">
    <property type="entry name" value="HTH_Psq"/>
</dbReference>
<dbReference type="SUPFAM" id="SSF46689">
    <property type="entry name" value="Homeodomain-like"/>
    <property type="match status" value="1"/>
</dbReference>
<protein>
    <submittedName>
        <fullName evidence="2">1665_t:CDS:1</fullName>
    </submittedName>
</protein>
<evidence type="ECO:0000313" key="2">
    <source>
        <dbReference type="EMBL" id="CAG8719309.1"/>
    </source>
</evidence>